<proteinExistence type="predicted"/>
<evidence type="ECO:0000313" key="2">
    <source>
        <dbReference type="Proteomes" id="UP000053097"/>
    </source>
</evidence>
<sequence>MITTIPDAGAIRAIQQQIKRRYGSETLPVAMRLVQCVNCFPRIDQFACET</sequence>
<dbReference type="AlphaFoldDB" id="A0A026W039"/>
<keyword evidence="2" id="KW-1185">Reference proteome</keyword>
<protein>
    <submittedName>
        <fullName evidence="1">Uncharacterized protein</fullName>
    </submittedName>
</protein>
<evidence type="ECO:0000313" key="1">
    <source>
        <dbReference type="EMBL" id="EZA48494.1"/>
    </source>
</evidence>
<accession>A0A026W039</accession>
<gene>
    <name evidence="1" type="ORF">X777_12989</name>
</gene>
<reference evidence="1 2" key="1">
    <citation type="journal article" date="2014" name="Curr. Biol.">
        <title>The genome of the clonal raider ant Cerapachys biroi.</title>
        <authorList>
            <person name="Oxley P.R."/>
            <person name="Ji L."/>
            <person name="Fetter-Pruneda I."/>
            <person name="McKenzie S.K."/>
            <person name="Li C."/>
            <person name="Hu H."/>
            <person name="Zhang G."/>
            <person name="Kronauer D.J."/>
        </authorList>
    </citation>
    <scope>NUCLEOTIDE SEQUENCE [LARGE SCALE GENOMIC DNA]</scope>
</reference>
<dbReference type="EMBL" id="KK107609">
    <property type="protein sequence ID" value="EZA48494.1"/>
    <property type="molecule type" value="Genomic_DNA"/>
</dbReference>
<organism evidence="1 2">
    <name type="scientific">Ooceraea biroi</name>
    <name type="common">Clonal raider ant</name>
    <name type="synonym">Cerapachys biroi</name>
    <dbReference type="NCBI Taxonomy" id="2015173"/>
    <lineage>
        <taxon>Eukaryota</taxon>
        <taxon>Metazoa</taxon>
        <taxon>Ecdysozoa</taxon>
        <taxon>Arthropoda</taxon>
        <taxon>Hexapoda</taxon>
        <taxon>Insecta</taxon>
        <taxon>Pterygota</taxon>
        <taxon>Neoptera</taxon>
        <taxon>Endopterygota</taxon>
        <taxon>Hymenoptera</taxon>
        <taxon>Apocrita</taxon>
        <taxon>Aculeata</taxon>
        <taxon>Formicoidea</taxon>
        <taxon>Formicidae</taxon>
        <taxon>Dorylinae</taxon>
        <taxon>Ooceraea</taxon>
    </lineage>
</organism>
<name>A0A026W039_OOCBI</name>
<dbReference type="Proteomes" id="UP000053097">
    <property type="component" value="Unassembled WGS sequence"/>
</dbReference>